<organism evidence="3 4">
    <name type="scientific">Smittium simulii</name>
    <dbReference type="NCBI Taxonomy" id="133385"/>
    <lineage>
        <taxon>Eukaryota</taxon>
        <taxon>Fungi</taxon>
        <taxon>Fungi incertae sedis</taxon>
        <taxon>Zoopagomycota</taxon>
        <taxon>Kickxellomycotina</taxon>
        <taxon>Harpellomycetes</taxon>
        <taxon>Harpellales</taxon>
        <taxon>Legeriomycetaceae</taxon>
        <taxon>Smittium</taxon>
    </lineage>
</organism>
<feature type="compositionally biased region" description="Basic and acidic residues" evidence="1">
    <location>
        <begin position="594"/>
        <end position="603"/>
    </location>
</feature>
<reference evidence="3 4" key="1">
    <citation type="journal article" date="2018" name="MBio">
        <title>Comparative Genomics Reveals the Core Gene Toolbox for the Fungus-Insect Symbiosis.</title>
        <authorList>
            <person name="Wang Y."/>
            <person name="Stata M."/>
            <person name="Wang W."/>
            <person name="Stajich J.E."/>
            <person name="White M.M."/>
            <person name="Moncalvo J.M."/>
        </authorList>
    </citation>
    <scope>NUCLEOTIDE SEQUENCE [LARGE SCALE GENOMIC DNA]</scope>
    <source>
        <strain evidence="3 4">SWE-8-4</strain>
    </source>
</reference>
<feature type="compositionally biased region" description="Basic and acidic residues" evidence="1">
    <location>
        <begin position="657"/>
        <end position="672"/>
    </location>
</feature>
<dbReference type="STRING" id="133385.A0A2T9Y8Z5"/>
<evidence type="ECO:0000313" key="4">
    <source>
        <dbReference type="Proteomes" id="UP000245383"/>
    </source>
</evidence>
<dbReference type="PROSITE" id="PS50829">
    <property type="entry name" value="GYF"/>
    <property type="match status" value="1"/>
</dbReference>
<feature type="compositionally biased region" description="Polar residues" evidence="1">
    <location>
        <begin position="779"/>
        <end position="790"/>
    </location>
</feature>
<feature type="region of interest" description="Disordered" evidence="1">
    <location>
        <begin position="717"/>
        <end position="790"/>
    </location>
</feature>
<dbReference type="EMBL" id="MBFR01000358">
    <property type="protein sequence ID" value="PVU88795.1"/>
    <property type="molecule type" value="Genomic_DNA"/>
</dbReference>
<evidence type="ECO:0000313" key="3">
    <source>
        <dbReference type="EMBL" id="PVU88795.1"/>
    </source>
</evidence>
<keyword evidence="4" id="KW-1185">Reference proteome</keyword>
<dbReference type="InterPro" id="IPR003169">
    <property type="entry name" value="GYF"/>
</dbReference>
<comment type="caution">
    <text evidence="3">The sequence shown here is derived from an EMBL/GenBank/DDBJ whole genome shotgun (WGS) entry which is preliminary data.</text>
</comment>
<feature type="domain" description="GYF" evidence="2">
    <location>
        <begin position="204"/>
        <end position="252"/>
    </location>
</feature>
<dbReference type="Proteomes" id="UP000245383">
    <property type="component" value="Unassembled WGS sequence"/>
</dbReference>
<dbReference type="PANTHER" id="PTHR47471:SF1">
    <property type="entry name" value="PROTEIN ESSENTIAL FOR POTEXVIRUS ACCUMULATION 1"/>
    <property type="match status" value="1"/>
</dbReference>
<feature type="compositionally biased region" description="Polar residues" evidence="1">
    <location>
        <begin position="631"/>
        <end position="653"/>
    </location>
</feature>
<feature type="compositionally biased region" description="Basic and acidic residues" evidence="1">
    <location>
        <begin position="615"/>
        <end position="630"/>
    </location>
</feature>
<feature type="compositionally biased region" description="Polar residues" evidence="1">
    <location>
        <begin position="718"/>
        <end position="753"/>
    </location>
</feature>
<dbReference type="Gene3D" id="3.30.1490.40">
    <property type="match status" value="1"/>
</dbReference>
<dbReference type="SUPFAM" id="SSF55277">
    <property type="entry name" value="GYF domain"/>
    <property type="match status" value="1"/>
</dbReference>
<feature type="region of interest" description="Disordered" evidence="1">
    <location>
        <begin position="594"/>
        <end position="703"/>
    </location>
</feature>
<name>A0A2T9Y8Z5_9FUNG</name>
<dbReference type="AlphaFoldDB" id="A0A2T9Y8Z5"/>
<dbReference type="Pfam" id="PF02213">
    <property type="entry name" value="GYF"/>
    <property type="match status" value="1"/>
</dbReference>
<dbReference type="OrthoDB" id="6415790at2759"/>
<dbReference type="SMART" id="SM00444">
    <property type="entry name" value="GYF"/>
    <property type="match status" value="1"/>
</dbReference>
<accession>A0A2T9Y8Z5</accession>
<evidence type="ECO:0000259" key="2">
    <source>
        <dbReference type="PROSITE" id="PS50829"/>
    </source>
</evidence>
<dbReference type="InterPro" id="IPR035445">
    <property type="entry name" value="GYF-like_dom_sf"/>
</dbReference>
<feature type="compositionally biased region" description="Basic and acidic residues" evidence="1">
    <location>
        <begin position="754"/>
        <end position="778"/>
    </location>
</feature>
<sequence>MASHLNFGPEWMRGTSNKISDNSESASISINKQNLTDSSKIFFAKKYTFEEMVSLYNEDSVALPECFQNRADLVLSKIPLLPLAKIEISEQELQKFSGSQQRMIASQRKISDFTKNSDFAAVIAAVDRASSRSTKDASNGAPWSSAEVRRGNVGSFGVDGSFRAAEDSFEPSFNSLSPTKLAELELLRKQSLNSEEALLKLLEIPIWYYRDPKGALQGLFSGINMQEWFEAGYFPKDLNVRRIDWRSFETLSTIVQQLLHTSEPFIVATLLEFNIDASHSQPSQRNIDSNTFDNSSNNLNSMNHINNDSLINGEVISNNPNLFDNSSNRNADVSNMSHNQIVAARSIQLAQILSEQEKILLEINDRQQIIQLMQQQAQQQLLQIGNSLAHQQQQISQQSHSTNATITQEYLSRLQHECRVAEESIRVELIQQTKIHMLHLDQLESSLDPIVIDAVQRGGIPYAITLIRQQLKQLQSHMLFENQGVQQLQQNYSDSGFNIHDDDLSSLHNQLSNQSLLDFNGNAIYSSNQELNEAQLELNINSQSGSNNTASADPAIKSLNIVQKLENLGISDIQYEDNTSPSLQDDIDTISKKDKITDEENKQKLKTASKSKVNQKTDDNIDHTENRQKVNDVSSQTKSNESNDVTTSKSLSNKKPLKVDTTTKDGNDEKNSSKSTISQDNQQEKNTIETPTVSSPWLIPTPVPKKTLSEIQREESLLQAQQRTNSPAPSKTVKSYASLVGSSKSQNATNTPKLSEKANIKEDNLSKNKTETKDKNAEKSSNPSKLKEQNPSPAFLEWCRSALGSLTGINVDEFIQMLLSLPVDLPQSDYEIISDQVYAYSKSLNGKSFATDFVKRRKEDLLSKKPQMKINLKNEFSVVQKKGKKSKA</sequence>
<proteinExistence type="predicted"/>
<dbReference type="PANTHER" id="PTHR47471">
    <property type="entry name" value="GYF DOMAIN-CONTAINING PROTEIN"/>
    <property type="match status" value="1"/>
</dbReference>
<gene>
    <name evidence="3" type="ORF">BB561_005686</name>
</gene>
<protein>
    <recommendedName>
        <fullName evidence="2">GYF domain-containing protein</fullName>
    </recommendedName>
</protein>
<evidence type="ECO:0000256" key="1">
    <source>
        <dbReference type="SAM" id="MobiDB-lite"/>
    </source>
</evidence>